<proteinExistence type="predicted"/>
<organism evidence="1 2">
    <name type="scientific">Candidatus Danuiimicrobium aquiferis</name>
    <dbReference type="NCBI Taxonomy" id="1801832"/>
    <lineage>
        <taxon>Bacteria</taxon>
        <taxon>Pseudomonadati</taxon>
        <taxon>Candidatus Omnitrophota</taxon>
        <taxon>Candidatus Danuiimicrobium</taxon>
    </lineage>
</organism>
<dbReference type="EMBL" id="MHFR01000022">
    <property type="protein sequence ID" value="OGW98876.1"/>
    <property type="molecule type" value="Genomic_DNA"/>
</dbReference>
<comment type="caution">
    <text evidence="1">The sequence shown here is derived from an EMBL/GenBank/DDBJ whole genome shotgun (WGS) entry which is preliminary data.</text>
</comment>
<evidence type="ECO:0000313" key="2">
    <source>
        <dbReference type="Proteomes" id="UP000178187"/>
    </source>
</evidence>
<sequence>MTILNKYKTIHAGLYLRLRLLRKSFHQFWKRHILSCVGNYIREIKSEISSSSLGSTPAIILTSFTCARDLLIISKLFQDKNLTVIVPRDLTKDKAFNFFTAVNQVLYYDGKSMFHMLRSIIATLRDFNRAIIISPEATQRFASHIIIDPIIVVRIAMTANVPIIPIVLHWRNSKNLFGQMKRTCDVWIGKKNYISPKNDDFKDVFFKRRGERKFKRLNREELIEIGQRVFSKIVQAKI</sequence>
<evidence type="ECO:0008006" key="3">
    <source>
        <dbReference type="Google" id="ProtNLM"/>
    </source>
</evidence>
<gene>
    <name evidence="1" type="ORF">A3G33_02325</name>
</gene>
<accession>A0A1G1L164</accession>
<dbReference type="AlphaFoldDB" id="A0A1G1L164"/>
<evidence type="ECO:0000313" key="1">
    <source>
        <dbReference type="EMBL" id="OGW98876.1"/>
    </source>
</evidence>
<dbReference type="Proteomes" id="UP000178187">
    <property type="component" value="Unassembled WGS sequence"/>
</dbReference>
<protein>
    <recommendedName>
        <fullName evidence="3">Phospholipid/glycerol acyltransferase domain-containing protein</fullName>
    </recommendedName>
</protein>
<reference evidence="1 2" key="1">
    <citation type="journal article" date="2016" name="Nat. Commun.">
        <title>Thousands of microbial genomes shed light on interconnected biogeochemical processes in an aquifer system.</title>
        <authorList>
            <person name="Anantharaman K."/>
            <person name="Brown C.T."/>
            <person name="Hug L.A."/>
            <person name="Sharon I."/>
            <person name="Castelle C.J."/>
            <person name="Probst A.J."/>
            <person name="Thomas B.C."/>
            <person name="Singh A."/>
            <person name="Wilkins M.J."/>
            <person name="Karaoz U."/>
            <person name="Brodie E.L."/>
            <person name="Williams K.H."/>
            <person name="Hubbard S.S."/>
            <person name="Banfield J.F."/>
        </authorList>
    </citation>
    <scope>NUCLEOTIDE SEQUENCE [LARGE SCALE GENOMIC DNA]</scope>
</reference>
<name>A0A1G1L164_9BACT</name>